<organism evidence="3 4">
    <name type="scientific">Sarocladium strictum</name>
    <name type="common">Black bundle disease fungus</name>
    <name type="synonym">Acremonium strictum</name>
    <dbReference type="NCBI Taxonomy" id="5046"/>
    <lineage>
        <taxon>Eukaryota</taxon>
        <taxon>Fungi</taxon>
        <taxon>Dikarya</taxon>
        <taxon>Ascomycota</taxon>
        <taxon>Pezizomycotina</taxon>
        <taxon>Sordariomycetes</taxon>
        <taxon>Hypocreomycetidae</taxon>
        <taxon>Hypocreales</taxon>
        <taxon>Sarocladiaceae</taxon>
        <taxon>Sarocladium</taxon>
    </lineage>
</organism>
<dbReference type="Pfam" id="PF00903">
    <property type="entry name" value="Glyoxalase"/>
    <property type="match status" value="2"/>
</dbReference>
<dbReference type="AlphaFoldDB" id="A0AA39GNK5"/>
<dbReference type="PANTHER" id="PTHR43048:SF3">
    <property type="entry name" value="METHYLMALONYL-COA EPIMERASE, MITOCHONDRIAL"/>
    <property type="match status" value="1"/>
</dbReference>
<name>A0AA39GNK5_SARSR</name>
<dbReference type="PANTHER" id="PTHR43048">
    <property type="entry name" value="METHYLMALONYL-COA EPIMERASE"/>
    <property type="match status" value="1"/>
</dbReference>
<dbReference type="InterPro" id="IPR004360">
    <property type="entry name" value="Glyas_Fos-R_dOase_dom"/>
</dbReference>
<dbReference type="Proteomes" id="UP001175261">
    <property type="component" value="Unassembled WGS sequence"/>
</dbReference>
<dbReference type="GO" id="GO:0046872">
    <property type="term" value="F:metal ion binding"/>
    <property type="evidence" value="ECO:0007669"/>
    <property type="project" value="UniProtKB-KW"/>
</dbReference>
<comment type="caution">
    <text evidence="3">The sequence shown here is derived from an EMBL/GenBank/DDBJ whole genome shotgun (WGS) entry which is preliminary data.</text>
</comment>
<dbReference type="Gene3D" id="3.10.180.10">
    <property type="entry name" value="2,3-Dihydroxybiphenyl 1,2-Dioxygenase, domain 1"/>
    <property type="match status" value="2"/>
</dbReference>
<sequence>MAVETTVHFNSGASVEDAKAVGPAGQNIRDWQRERGIDRRKQVSVRKLAHMRYQHPDLDEITTFLNDFGMDVVKRTDEEAWFRGYGPDAYVYYAKKGPKKFLGGAFEVDSYEDLEKAAGLAGASPLTTLDTAPGGGSLVTVHDPEGHPINFLYGQAVVEVAKSPEKLVINHGDEKPRVKKFQRFQEGPAAVHKLGHYGLCVLDFDTMLDWYTRNFNFVPSDLLTIKTPSDEAQAVAVFAHIDRGTELVDHHSIFLSKAAASHVHHSSYEVHDMDSQQLGHQWLASKNYRSVWGVGRHILGSQLFDYWWDTTGNMIEHYADGDLVDETTPIHRMPAGHESLYVWGPDVPATFLD</sequence>
<reference evidence="3" key="1">
    <citation type="submission" date="2022-10" db="EMBL/GenBank/DDBJ databases">
        <title>Determination and structural analysis of whole genome sequence of Sarocladium strictum F4-1.</title>
        <authorList>
            <person name="Hu L."/>
            <person name="Jiang Y."/>
        </authorList>
    </citation>
    <scope>NUCLEOTIDE SEQUENCE</scope>
    <source>
        <strain evidence="3">F4-1</strain>
    </source>
</reference>
<evidence type="ECO:0000313" key="3">
    <source>
        <dbReference type="EMBL" id="KAK0389938.1"/>
    </source>
</evidence>
<dbReference type="InterPro" id="IPR037523">
    <property type="entry name" value="VOC_core"/>
</dbReference>
<dbReference type="GO" id="GO:0046491">
    <property type="term" value="P:L-methylmalonyl-CoA metabolic process"/>
    <property type="evidence" value="ECO:0007669"/>
    <property type="project" value="TreeGrafter"/>
</dbReference>
<gene>
    <name evidence="3" type="ORF">NLU13_3511</name>
</gene>
<evidence type="ECO:0000256" key="1">
    <source>
        <dbReference type="ARBA" id="ARBA00022723"/>
    </source>
</evidence>
<accession>A0AA39GNK5</accession>
<dbReference type="FunFam" id="3.10.180.10:FF:000034">
    <property type="entry name" value="Glyoxalase/Bleomycin resistance protein/Dihydroxybiphenyl dioxygenase"/>
    <property type="match status" value="1"/>
</dbReference>
<dbReference type="SUPFAM" id="SSF54593">
    <property type="entry name" value="Glyoxalase/Bleomycin resistance protein/Dihydroxybiphenyl dioxygenase"/>
    <property type="match status" value="1"/>
</dbReference>
<dbReference type="FunFam" id="3.10.180.10:FF:000039">
    <property type="entry name" value="Trihydroxytoluene oxygenase (AFU_orthologue AFUA_8G02470)"/>
    <property type="match status" value="1"/>
</dbReference>
<dbReference type="PROSITE" id="PS51819">
    <property type="entry name" value="VOC"/>
    <property type="match status" value="2"/>
</dbReference>
<dbReference type="EMBL" id="JAPDFR010000002">
    <property type="protein sequence ID" value="KAK0389938.1"/>
    <property type="molecule type" value="Genomic_DNA"/>
</dbReference>
<protein>
    <recommendedName>
        <fullName evidence="2">VOC domain-containing protein</fullName>
    </recommendedName>
</protein>
<dbReference type="InterPro" id="IPR051785">
    <property type="entry name" value="MMCE/EMCE_epimerase"/>
</dbReference>
<feature type="domain" description="VOC" evidence="2">
    <location>
        <begin position="193"/>
        <end position="320"/>
    </location>
</feature>
<dbReference type="GO" id="GO:0004493">
    <property type="term" value="F:methylmalonyl-CoA epimerase activity"/>
    <property type="evidence" value="ECO:0007669"/>
    <property type="project" value="TreeGrafter"/>
</dbReference>
<evidence type="ECO:0000313" key="4">
    <source>
        <dbReference type="Proteomes" id="UP001175261"/>
    </source>
</evidence>
<keyword evidence="1" id="KW-0479">Metal-binding</keyword>
<dbReference type="CDD" id="cd07267">
    <property type="entry name" value="THT_Oxygenase_N"/>
    <property type="match status" value="1"/>
</dbReference>
<keyword evidence="4" id="KW-1185">Reference proteome</keyword>
<dbReference type="InterPro" id="IPR029068">
    <property type="entry name" value="Glyas_Bleomycin-R_OHBP_Dase"/>
</dbReference>
<proteinExistence type="predicted"/>
<dbReference type="GO" id="GO:0005739">
    <property type="term" value="C:mitochondrion"/>
    <property type="evidence" value="ECO:0007669"/>
    <property type="project" value="TreeGrafter"/>
</dbReference>
<evidence type="ECO:0000259" key="2">
    <source>
        <dbReference type="PROSITE" id="PS51819"/>
    </source>
</evidence>
<feature type="domain" description="VOC" evidence="2">
    <location>
        <begin position="47"/>
        <end position="154"/>
    </location>
</feature>